<keyword evidence="2" id="KW-0156">Chromatin regulator</keyword>
<sequence length="219" mass="24495">MSYQGESQGNRPQYNSYRGSSYRGKSYRGGRGGYHATRYQHTYGYEESGSRYASSSGPHRGSYRGDYYTPPLRGNYSSVSRGGYSDSSPRYEKGHQSSGWSTRGLNVGQVDRASEDTTHSSTSSAASPKVNTALPKIHSTDSPIYHLTGLHDYAEDEQERSMIRALLREDENIDARLEEQKLQLCKSELELGLLSTQSEKDALNVRLTQENLDALLLMQ</sequence>
<feature type="compositionally biased region" description="Low complexity" evidence="4">
    <location>
        <begin position="76"/>
        <end position="88"/>
    </location>
</feature>
<accession>A0A1G4J5N4</accession>
<gene>
    <name evidence="6" type="ORF">LADA_0D05314G</name>
</gene>
<evidence type="ECO:0000256" key="3">
    <source>
        <dbReference type="ARBA" id="ARBA00023242"/>
    </source>
</evidence>
<dbReference type="Proteomes" id="UP000190274">
    <property type="component" value="Chromosome D"/>
</dbReference>
<feature type="compositionally biased region" description="Polar residues" evidence="4">
    <location>
        <begin position="1"/>
        <end position="15"/>
    </location>
</feature>
<dbReference type="OrthoDB" id="4070541at2759"/>
<evidence type="ECO:0000313" key="6">
    <source>
        <dbReference type="EMBL" id="SCU85033.1"/>
    </source>
</evidence>
<feature type="region of interest" description="Disordered" evidence="4">
    <location>
        <begin position="47"/>
        <end position="106"/>
    </location>
</feature>
<dbReference type="STRING" id="1266660.A0A1G4J5N4"/>
<dbReference type="Pfam" id="PF11488">
    <property type="entry name" value="Lge1"/>
    <property type="match status" value="1"/>
</dbReference>
<protein>
    <submittedName>
        <fullName evidence="6">LADA_0D05314g1_1</fullName>
    </submittedName>
</protein>
<dbReference type="GO" id="GO:0005634">
    <property type="term" value="C:nucleus"/>
    <property type="evidence" value="ECO:0007669"/>
    <property type="project" value="UniProtKB-SubCell"/>
</dbReference>
<keyword evidence="7" id="KW-1185">Reference proteome</keyword>
<dbReference type="InterPro" id="IPR021581">
    <property type="entry name" value="Tscrpt_reg_Lge1"/>
</dbReference>
<dbReference type="AlphaFoldDB" id="A0A1G4J5N4"/>
<evidence type="ECO:0000256" key="2">
    <source>
        <dbReference type="ARBA" id="ARBA00022853"/>
    </source>
</evidence>
<comment type="subcellular location">
    <subcellularLocation>
        <location evidence="1">Nucleus</location>
    </subcellularLocation>
</comment>
<reference evidence="6 7" key="1">
    <citation type="submission" date="2016-03" db="EMBL/GenBank/DDBJ databases">
        <authorList>
            <person name="Devillers H."/>
        </authorList>
    </citation>
    <scope>NUCLEOTIDE SEQUENCE [LARGE SCALE GENOMIC DNA]</scope>
    <source>
        <strain evidence="6">CBS 10888</strain>
    </source>
</reference>
<evidence type="ECO:0000259" key="5">
    <source>
        <dbReference type="Pfam" id="PF11488"/>
    </source>
</evidence>
<evidence type="ECO:0000256" key="4">
    <source>
        <dbReference type="SAM" id="MobiDB-lite"/>
    </source>
</evidence>
<feature type="region of interest" description="Disordered" evidence="4">
    <location>
        <begin position="1"/>
        <end position="35"/>
    </location>
</feature>
<feature type="domain" description="Transcription regulator LGE1 helical region" evidence="5">
    <location>
        <begin position="142"/>
        <end position="216"/>
    </location>
</feature>
<organism evidence="6 7">
    <name type="scientific">Lachancea dasiensis</name>
    <dbReference type="NCBI Taxonomy" id="1072105"/>
    <lineage>
        <taxon>Eukaryota</taxon>
        <taxon>Fungi</taxon>
        <taxon>Dikarya</taxon>
        <taxon>Ascomycota</taxon>
        <taxon>Saccharomycotina</taxon>
        <taxon>Saccharomycetes</taxon>
        <taxon>Saccharomycetales</taxon>
        <taxon>Saccharomycetaceae</taxon>
        <taxon>Lachancea</taxon>
    </lineage>
</organism>
<evidence type="ECO:0000256" key="1">
    <source>
        <dbReference type="ARBA" id="ARBA00004123"/>
    </source>
</evidence>
<name>A0A1G4J5N4_9SACH</name>
<dbReference type="CDD" id="cd22897">
    <property type="entry name" value="Lge1"/>
    <property type="match status" value="1"/>
</dbReference>
<keyword evidence="3" id="KW-0539">Nucleus</keyword>
<evidence type="ECO:0000313" key="7">
    <source>
        <dbReference type="Proteomes" id="UP000190274"/>
    </source>
</evidence>
<dbReference type="EMBL" id="LT598454">
    <property type="protein sequence ID" value="SCU85033.1"/>
    <property type="molecule type" value="Genomic_DNA"/>
</dbReference>
<dbReference type="GO" id="GO:0006325">
    <property type="term" value="P:chromatin organization"/>
    <property type="evidence" value="ECO:0007669"/>
    <property type="project" value="UniProtKB-KW"/>
</dbReference>
<proteinExistence type="predicted"/>